<evidence type="ECO:0000256" key="1">
    <source>
        <dbReference type="SAM" id="MobiDB-lite"/>
    </source>
</evidence>
<dbReference type="AlphaFoldDB" id="A0A0C3CH50"/>
<accession>A0A0C3CH50</accession>
<dbReference type="EMBL" id="KN832880">
    <property type="protein sequence ID" value="KIM98303.1"/>
    <property type="molecule type" value="Genomic_DNA"/>
</dbReference>
<evidence type="ECO:0000313" key="4">
    <source>
        <dbReference type="Proteomes" id="UP000054321"/>
    </source>
</evidence>
<dbReference type="OrthoDB" id="4757095at2759"/>
<evidence type="ECO:0000313" key="3">
    <source>
        <dbReference type="EMBL" id="KIM98303.1"/>
    </source>
</evidence>
<proteinExistence type="predicted"/>
<dbReference type="Proteomes" id="UP000054321">
    <property type="component" value="Unassembled WGS sequence"/>
</dbReference>
<organism evidence="3 4">
    <name type="scientific">Oidiodendron maius (strain Zn)</name>
    <dbReference type="NCBI Taxonomy" id="913774"/>
    <lineage>
        <taxon>Eukaryota</taxon>
        <taxon>Fungi</taxon>
        <taxon>Dikarya</taxon>
        <taxon>Ascomycota</taxon>
        <taxon>Pezizomycotina</taxon>
        <taxon>Leotiomycetes</taxon>
        <taxon>Leotiomycetes incertae sedis</taxon>
        <taxon>Myxotrichaceae</taxon>
        <taxon>Oidiodendron</taxon>
    </lineage>
</organism>
<dbReference type="InParanoid" id="A0A0C3CH50"/>
<dbReference type="Pfam" id="PF24864">
    <property type="entry name" value="DUF7730"/>
    <property type="match status" value="1"/>
</dbReference>
<dbReference type="InterPro" id="IPR056632">
    <property type="entry name" value="DUF7730"/>
</dbReference>
<feature type="region of interest" description="Disordered" evidence="1">
    <location>
        <begin position="1"/>
        <end position="22"/>
    </location>
</feature>
<keyword evidence="4" id="KW-1185">Reference proteome</keyword>
<sequence>MPPHPDQRDITDAHMHSQRESKLLSAPAEIRRAIYANIIPSQIHAFLSQGRIQLSVCLQPNLGDDCHDGREREIRGEESSQAKWARRLRSSWGPHWECEQVALAENIDLHEHCRNHIYNLLFVCKKMFLDVCDFVSENKVTNVTDLDTLQVLLQKTDELDNGLNYPWSLWESIFPGIQKLNVTLRLPLAFYRALEEDEVLVSEAGHDLSAGSATYATWAGLWSAICQLQRLRSLHIWLDHDDKSSWSVVKERLALHRVIAILAAHMQARSGEENLMHMDITFNLPKLHPRIARPDTHFVQESAPPPFIIERRIRQRNFCEEGPGGNLSVIYNPDFPIMCDLPDFLDLDINGEPNMNGEPRMTLLEVEEFERKLWEEGTDVEQLLLGGYVCF</sequence>
<reference evidence="4" key="2">
    <citation type="submission" date="2015-01" db="EMBL/GenBank/DDBJ databases">
        <title>Evolutionary Origins and Diversification of the Mycorrhizal Mutualists.</title>
        <authorList>
            <consortium name="DOE Joint Genome Institute"/>
            <consortium name="Mycorrhizal Genomics Consortium"/>
            <person name="Kohler A."/>
            <person name="Kuo A."/>
            <person name="Nagy L.G."/>
            <person name="Floudas D."/>
            <person name="Copeland A."/>
            <person name="Barry K.W."/>
            <person name="Cichocki N."/>
            <person name="Veneault-Fourrey C."/>
            <person name="LaButti K."/>
            <person name="Lindquist E.A."/>
            <person name="Lipzen A."/>
            <person name="Lundell T."/>
            <person name="Morin E."/>
            <person name="Murat C."/>
            <person name="Riley R."/>
            <person name="Ohm R."/>
            <person name="Sun H."/>
            <person name="Tunlid A."/>
            <person name="Henrissat B."/>
            <person name="Grigoriev I.V."/>
            <person name="Hibbett D.S."/>
            <person name="Martin F."/>
        </authorList>
    </citation>
    <scope>NUCLEOTIDE SEQUENCE [LARGE SCALE GENOMIC DNA]</scope>
    <source>
        <strain evidence="4">Zn</strain>
    </source>
</reference>
<evidence type="ECO:0000259" key="2">
    <source>
        <dbReference type="Pfam" id="PF24864"/>
    </source>
</evidence>
<dbReference type="STRING" id="913774.A0A0C3CH50"/>
<gene>
    <name evidence="3" type="ORF">OIDMADRAFT_146928</name>
</gene>
<reference evidence="3 4" key="1">
    <citation type="submission" date="2014-04" db="EMBL/GenBank/DDBJ databases">
        <authorList>
            <consortium name="DOE Joint Genome Institute"/>
            <person name="Kuo A."/>
            <person name="Martino E."/>
            <person name="Perotto S."/>
            <person name="Kohler A."/>
            <person name="Nagy L.G."/>
            <person name="Floudas D."/>
            <person name="Copeland A."/>
            <person name="Barry K.W."/>
            <person name="Cichocki N."/>
            <person name="Veneault-Fourrey C."/>
            <person name="LaButti K."/>
            <person name="Lindquist E.A."/>
            <person name="Lipzen A."/>
            <person name="Lundell T."/>
            <person name="Morin E."/>
            <person name="Murat C."/>
            <person name="Sun H."/>
            <person name="Tunlid A."/>
            <person name="Henrissat B."/>
            <person name="Grigoriev I.V."/>
            <person name="Hibbett D.S."/>
            <person name="Martin F."/>
            <person name="Nordberg H.P."/>
            <person name="Cantor M.N."/>
            <person name="Hua S.X."/>
        </authorList>
    </citation>
    <scope>NUCLEOTIDE SEQUENCE [LARGE SCALE GENOMIC DNA]</scope>
    <source>
        <strain evidence="3 4">Zn</strain>
    </source>
</reference>
<protein>
    <recommendedName>
        <fullName evidence="2">DUF7730 domain-containing protein</fullName>
    </recommendedName>
</protein>
<feature type="domain" description="DUF7730" evidence="2">
    <location>
        <begin position="16"/>
        <end position="248"/>
    </location>
</feature>
<name>A0A0C3CH50_OIDMZ</name>
<dbReference type="HOGENOM" id="CLU_059425_0_0_1"/>